<keyword evidence="5 10" id="KW-1133">Transmembrane helix</keyword>
<dbReference type="Proteomes" id="UP000002059">
    <property type="component" value="Partially assembled WGS sequence"/>
</dbReference>
<dbReference type="Pfam" id="PF02537">
    <property type="entry name" value="CRCB"/>
    <property type="match status" value="2"/>
</dbReference>
<dbReference type="OrthoDB" id="409792at2759"/>
<dbReference type="KEGG" id="pbl:PAAG_06644"/>
<protein>
    <recommendedName>
        <fullName evidence="13">Chromosome condensation protein</fullName>
    </recommendedName>
</protein>
<feature type="region of interest" description="Disordered" evidence="9">
    <location>
        <begin position="1"/>
        <end position="58"/>
    </location>
</feature>
<feature type="compositionally biased region" description="Basic and acidic residues" evidence="9">
    <location>
        <begin position="1"/>
        <end position="11"/>
    </location>
</feature>
<keyword evidence="4 10" id="KW-0812">Transmembrane</keyword>
<feature type="compositionally biased region" description="Basic residues" evidence="9">
    <location>
        <begin position="228"/>
        <end position="252"/>
    </location>
</feature>
<dbReference type="PANTHER" id="PTHR28259">
    <property type="entry name" value="FLUORIDE EXPORT PROTEIN 1-RELATED"/>
    <property type="match status" value="1"/>
</dbReference>
<dbReference type="AlphaFoldDB" id="C1H7A3"/>
<evidence type="ECO:0000313" key="11">
    <source>
        <dbReference type="EMBL" id="EEH35597.1"/>
    </source>
</evidence>
<feature type="compositionally biased region" description="Basic and acidic residues" evidence="9">
    <location>
        <begin position="259"/>
        <end position="275"/>
    </location>
</feature>
<evidence type="ECO:0000256" key="5">
    <source>
        <dbReference type="ARBA" id="ARBA00022989"/>
    </source>
</evidence>
<keyword evidence="3" id="KW-1003">Cell membrane</keyword>
<evidence type="ECO:0000256" key="7">
    <source>
        <dbReference type="ARBA" id="ARBA00035120"/>
    </source>
</evidence>
<dbReference type="GeneID" id="9094655"/>
<comment type="similarity">
    <text evidence="7">Belongs to the fluoride channel Fluc/FEX (TC 1.A.43) family.</text>
</comment>
<keyword evidence="12" id="KW-1185">Reference proteome</keyword>
<evidence type="ECO:0000256" key="2">
    <source>
        <dbReference type="ARBA" id="ARBA00004651"/>
    </source>
</evidence>
<evidence type="ECO:0000256" key="3">
    <source>
        <dbReference type="ARBA" id="ARBA00022475"/>
    </source>
</evidence>
<dbReference type="STRING" id="502779.C1H7A3"/>
<feature type="compositionally biased region" description="Basic and acidic residues" evidence="9">
    <location>
        <begin position="30"/>
        <end position="51"/>
    </location>
</feature>
<dbReference type="GO" id="GO:0005886">
    <property type="term" value="C:plasma membrane"/>
    <property type="evidence" value="ECO:0007669"/>
    <property type="project" value="UniProtKB-SubCell"/>
</dbReference>
<dbReference type="HOGENOM" id="CLU_030507_0_0_1"/>
<evidence type="ECO:0000256" key="6">
    <source>
        <dbReference type="ARBA" id="ARBA00023136"/>
    </source>
</evidence>
<name>C1H7A3_PARBA</name>
<feature type="transmembrane region" description="Helical" evidence="10">
    <location>
        <begin position="339"/>
        <end position="367"/>
    </location>
</feature>
<feature type="transmembrane region" description="Helical" evidence="10">
    <location>
        <begin position="540"/>
        <end position="562"/>
    </location>
</feature>
<feature type="region of interest" description="Disordered" evidence="9">
    <location>
        <begin position="208"/>
        <end position="281"/>
    </location>
</feature>
<feature type="transmembrane region" description="Helical" evidence="10">
    <location>
        <begin position="388"/>
        <end position="406"/>
    </location>
</feature>
<proteinExistence type="inferred from homology"/>
<gene>
    <name evidence="11" type="ORF">PAAG_06644</name>
</gene>
<feature type="transmembrane region" description="Helical" evidence="10">
    <location>
        <begin position="176"/>
        <end position="195"/>
    </location>
</feature>
<organism evidence="11 12">
    <name type="scientific">Paracoccidioides lutzii (strain ATCC MYA-826 / Pb01)</name>
    <name type="common">Paracoccidioides brasiliensis</name>
    <dbReference type="NCBI Taxonomy" id="502779"/>
    <lineage>
        <taxon>Eukaryota</taxon>
        <taxon>Fungi</taxon>
        <taxon>Dikarya</taxon>
        <taxon>Ascomycota</taxon>
        <taxon>Pezizomycotina</taxon>
        <taxon>Eurotiomycetes</taxon>
        <taxon>Eurotiomycetidae</taxon>
        <taxon>Onygenales</taxon>
        <taxon>Ajellomycetaceae</taxon>
        <taxon>Paracoccidioides</taxon>
    </lineage>
</organism>
<comment type="subcellular location">
    <subcellularLocation>
        <location evidence="2">Cell membrane</location>
        <topology evidence="2">Multi-pass membrane protein</topology>
    </subcellularLocation>
</comment>
<dbReference type="EMBL" id="KN294010">
    <property type="protein sequence ID" value="EEH35597.1"/>
    <property type="molecule type" value="Genomic_DNA"/>
</dbReference>
<evidence type="ECO:0000256" key="10">
    <source>
        <dbReference type="SAM" id="Phobius"/>
    </source>
</evidence>
<dbReference type="VEuPathDB" id="FungiDB:PAAG_06644"/>
<dbReference type="PANTHER" id="PTHR28259:SF1">
    <property type="entry name" value="FLUORIDE EXPORT PROTEIN 1-RELATED"/>
    <property type="match status" value="1"/>
</dbReference>
<feature type="transmembrane region" description="Helical" evidence="10">
    <location>
        <begin position="293"/>
        <end position="319"/>
    </location>
</feature>
<sequence>MDDEKSRDNRSGPKSRTHVQQESQVGSGLSHHENLEGERSGWRREYHREDNGVSAGLTKLAIPDAPENADDELQRECTREEEFQDAERTESLTELAVPPPIGRVPSHRGDWAALESAESRVTTPVPSAENVTRSQTRLSKYATHLYTISYLVLFSILGVLARIGMEWLTSYPGAPLTTGVTWANVGGCLCMGFLAEDRKLFREEWGQWRPKHSRRESTKSNIASNRSDRKHSPRPVRPHSRRFFHYHSHHQRQQQQQNEQHEQPERKEEQSERPLDPAQSLERHKAVKKTIPLYIGLTTGFCGSFTSFSTFMLDVFLGLTNDLSIAGSPYNPIPRNGGYSFMAVLAIIIYTLSLSLSALLFGAHLAIFIDEYTPIIPYLFTRRFLDPLAVFLASGCWLGAAFLAIWPPDRSLGVHEYWRGRAVFAIVFAPLGCLFRFNVSLLLNARIPKFPLGTFAVNIFGTMVLAMCYDLQRATRVVALSSASSSSYASAAAAIAAGAVSVTRLTGCQVLQGVIDGFCGCATTVSTWVAELDSLEHEHAYFYGLVTVAVALGVLVITVGLLKWTVGFGLAVC</sequence>
<dbReference type="RefSeq" id="XP_002791474.1">
    <property type="nucleotide sequence ID" value="XM_002791428.1"/>
</dbReference>
<keyword evidence="6 10" id="KW-0472">Membrane</keyword>
<reference evidence="11 12" key="1">
    <citation type="journal article" date="2011" name="PLoS Genet.">
        <title>Comparative genomic analysis of human fungal pathogens causing paracoccidioidomycosis.</title>
        <authorList>
            <person name="Desjardins C.A."/>
            <person name="Champion M.D."/>
            <person name="Holder J.W."/>
            <person name="Muszewska A."/>
            <person name="Goldberg J."/>
            <person name="Bailao A.M."/>
            <person name="Brigido M.M."/>
            <person name="Ferreira M.E."/>
            <person name="Garcia A.M."/>
            <person name="Grynberg M."/>
            <person name="Gujja S."/>
            <person name="Heiman D.I."/>
            <person name="Henn M.R."/>
            <person name="Kodira C.D."/>
            <person name="Leon-Narvaez H."/>
            <person name="Longo L.V."/>
            <person name="Ma L.J."/>
            <person name="Malavazi I."/>
            <person name="Matsuo A.L."/>
            <person name="Morais F.V."/>
            <person name="Pereira M."/>
            <person name="Rodriguez-Brito S."/>
            <person name="Sakthikumar S."/>
            <person name="Salem-Izacc S.M."/>
            <person name="Sykes S.M."/>
            <person name="Teixeira M.M."/>
            <person name="Vallejo M.C."/>
            <person name="Walter M.E."/>
            <person name="Yandava C."/>
            <person name="Young S."/>
            <person name="Zeng Q."/>
            <person name="Zucker J."/>
            <person name="Felipe M.S."/>
            <person name="Goldman G.H."/>
            <person name="Haas B.J."/>
            <person name="McEwen J.G."/>
            <person name="Nino-Vega G."/>
            <person name="Puccia R."/>
            <person name="San-Blas G."/>
            <person name="Soares C.M."/>
            <person name="Birren B.W."/>
            <person name="Cuomo C.A."/>
        </authorList>
    </citation>
    <scope>NUCLEOTIDE SEQUENCE [LARGE SCALE GENOMIC DNA]</scope>
    <source>
        <strain evidence="12">ATCC MYA-826 / Pb01</strain>
    </source>
</reference>
<dbReference type="eggNOG" id="ENOG502RYW7">
    <property type="taxonomic scope" value="Eukaryota"/>
</dbReference>
<accession>C1H7A3</accession>
<evidence type="ECO:0000256" key="1">
    <source>
        <dbReference type="ARBA" id="ARBA00002598"/>
    </source>
</evidence>
<evidence type="ECO:0000256" key="8">
    <source>
        <dbReference type="ARBA" id="ARBA00035585"/>
    </source>
</evidence>
<feature type="transmembrane region" description="Helical" evidence="10">
    <location>
        <begin position="143"/>
        <end position="164"/>
    </location>
</feature>
<evidence type="ECO:0000256" key="9">
    <source>
        <dbReference type="SAM" id="MobiDB-lite"/>
    </source>
</evidence>
<comment type="catalytic activity">
    <reaction evidence="8">
        <text>fluoride(in) = fluoride(out)</text>
        <dbReference type="Rhea" id="RHEA:76159"/>
        <dbReference type="ChEBI" id="CHEBI:17051"/>
    </reaction>
    <physiologicalReaction direction="left-to-right" evidence="8">
        <dbReference type="Rhea" id="RHEA:76160"/>
    </physiologicalReaction>
</comment>
<feature type="transmembrane region" description="Helical" evidence="10">
    <location>
        <begin position="418"/>
        <end position="438"/>
    </location>
</feature>
<comment type="function">
    <text evidence="1">Fluoride channel required for the rapid expulsion of cytoplasmic fluoride.</text>
</comment>
<evidence type="ECO:0008006" key="13">
    <source>
        <dbReference type="Google" id="ProtNLM"/>
    </source>
</evidence>
<dbReference type="GO" id="GO:1903425">
    <property type="term" value="F:fluoride transmembrane transporter activity"/>
    <property type="evidence" value="ECO:0007669"/>
    <property type="project" value="TreeGrafter"/>
</dbReference>
<feature type="transmembrane region" description="Helical" evidence="10">
    <location>
        <begin position="450"/>
        <end position="472"/>
    </location>
</feature>
<dbReference type="InterPro" id="IPR003691">
    <property type="entry name" value="FluC"/>
</dbReference>
<dbReference type="OMA" id="CYDLQHV"/>
<feature type="compositionally biased region" description="Polar residues" evidence="9">
    <location>
        <begin position="12"/>
        <end position="27"/>
    </location>
</feature>
<evidence type="ECO:0000313" key="12">
    <source>
        <dbReference type="Proteomes" id="UP000002059"/>
    </source>
</evidence>
<evidence type="ECO:0000256" key="4">
    <source>
        <dbReference type="ARBA" id="ARBA00022692"/>
    </source>
</evidence>